<dbReference type="CDD" id="cd00052">
    <property type="entry name" value="EH"/>
    <property type="match status" value="1"/>
</dbReference>
<dbReference type="GO" id="GO:0010008">
    <property type="term" value="C:endosome membrane"/>
    <property type="evidence" value="ECO:0007669"/>
    <property type="project" value="UniProtKB-SubCell"/>
</dbReference>
<evidence type="ECO:0000256" key="13">
    <source>
        <dbReference type="ARBA" id="ARBA00023262"/>
    </source>
</evidence>
<dbReference type="InterPro" id="IPR031692">
    <property type="entry name" value="EHD_N"/>
</dbReference>
<reference evidence="17" key="1">
    <citation type="submission" date="2021-01" db="UniProtKB">
        <authorList>
            <consortium name="EnsemblMetazoa"/>
        </authorList>
    </citation>
    <scope>IDENTIFICATION</scope>
</reference>
<keyword evidence="8" id="KW-0967">Endosome</keyword>
<dbReference type="SUPFAM" id="SSF52540">
    <property type="entry name" value="P-loop containing nucleoside triphosphate hydrolases"/>
    <property type="match status" value="1"/>
</dbReference>
<dbReference type="GeneID" id="136801887"/>
<keyword evidence="7" id="KW-0547">Nucleotide-binding</keyword>
<dbReference type="GO" id="GO:0005525">
    <property type="term" value="F:GTP binding"/>
    <property type="evidence" value="ECO:0007669"/>
    <property type="project" value="InterPro"/>
</dbReference>
<dbReference type="Gene3D" id="1.10.268.20">
    <property type="match status" value="1"/>
</dbReference>
<keyword evidence="13" id="KW-0599">Photoprotein</keyword>
<accession>A0A7M6DQW1</accession>
<keyword evidence="10" id="KW-0067">ATP-binding</keyword>
<evidence type="ECO:0000256" key="10">
    <source>
        <dbReference type="ARBA" id="ARBA00022840"/>
    </source>
</evidence>
<dbReference type="FunFam" id="3.40.50.300:FF:000147">
    <property type="entry name" value="EH domain-containing protein 1"/>
    <property type="match status" value="1"/>
</dbReference>
<dbReference type="Gene3D" id="1.10.238.10">
    <property type="entry name" value="EF-hand"/>
    <property type="match status" value="1"/>
</dbReference>
<feature type="domain" description="EH" evidence="14">
    <location>
        <begin position="445"/>
        <end position="534"/>
    </location>
</feature>
<feature type="domain" description="EF-hand" evidence="15">
    <location>
        <begin position="477"/>
        <end position="512"/>
    </location>
</feature>
<keyword evidence="11" id="KW-0472">Membrane</keyword>
<dbReference type="InterPro" id="IPR040990">
    <property type="entry name" value="DUF5600"/>
</dbReference>
<evidence type="ECO:0000256" key="2">
    <source>
        <dbReference type="ARBA" id="ARBA00004413"/>
    </source>
</evidence>
<evidence type="ECO:0000259" key="15">
    <source>
        <dbReference type="PROSITE" id="PS50222"/>
    </source>
</evidence>
<keyword evidence="5" id="KW-0597">Phosphoprotein</keyword>
<dbReference type="OrthoDB" id="1716625at2759"/>
<dbReference type="EnsemblMetazoa" id="CLYHEMT023452.1">
    <property type="protein sequence ID" value="CLYHEMP023452.1"/>
    <property type="gene ID" value="CLYHEMG023452"/>
</dbReference>
<feature type="domain" description="Dynamin-type G" evidence="16">
    <location>
        <begin position="51"/>
        <end position="282"/>
    </location>
</feature>
<evidence type="ECO:0000259" key="14">
    <source>
        <dbReference type="PROSITE" id="PS50031"/>
    </source>
</evidence>
<evidence type="ECO:0000259" key="16">
    <source>
        <dbReference type="PROSITE" id="PS51718"/>
    </source>
</evidence>
<dbReference type="GO" id="GO:0008218">
    <property type="term" value="P:bioluminescence"/>
    <property type="evidence" value="ECO:0007669"/>
    <property type="project" value="UniProtKB-KW"/>
</dbReference>
<dbReference type="Pfam" id="PF00350">
    <property type="entry name" value="Dynamin_N"/>
    <property type="match status" value="1"/>
</dbReference>
<dbReference type="PROSITE" id="PS50031">
    <property type="entry name" value="EH"/>
    <property type="match status" value="1"/>
</dbReference>
<dbReference type="GO" id="GO:0016197">
    <property type="term" value="P:endosomal transport"/>
    <property type="evidence" value="ECO:0007669"/>
    <property type="project" value="TreeGrafter"/>
</dbReference>
<evidence type="ECO:0000256" key="8">
    <source>
        <dbReference type="ARBA" id="ARBA00022753"/>
    </source>
</evidence>
<dbReference type="SMART" id="SM00027">
    <property type="entry name" value="EH"/>
    <property type="match status" value="1"/>
</dbReference>
<dbReference type="InterPro" id="IPR045063">
    <property type="entry name" value="Dynamin_N"/>
</dbReference>
<keyword evidence="6" id="KW-0479">Metal-binding</keyword>
<evidence type="ECO:0000256" key="3">
    <source>
        <dbReference type="ARBA" id="ARBA00007828"/>
    </source>
</evidence>
<proteinExistence type="inferred from homology"/>
<dbReference type="InterPro" id="IPR027417">
    <property type="entry name" value="P-loop_NTPase"/>
</dbReference>
<dbReference type="Pfam" id="PF12763">
    <property type="entry name" value="EH"/>
    <property type="match status" value="1"/>
</dbReference>
<evidence type="ECO:0000256" key="9">
    <source>
        <dbReference type="ARBA" id="ARBA00022837"/>
    </source>
</evidence>
<evidence type="ECO:0000256" key="4">
    <source>
        <dbReference type="ARBA" id="ARBA00022475"/>
    </source>
</evidence>
<keyword evidence="18" id="KW-1185">Reference proteome</keyword>
<organism evidence="17 18">
    <name type="scientific">Clytia hemisphaerica</name>
    <dbReference type="NCBI Taxonomy" id="252671"/>
    <lineage>
        <taxon>Eukaryota</taxon>
        <taxon>Metazoa</taxon>
        <taxon>Cnidaria</taxon>
        <taxon>Hydrozoa</taxon>
        <taxon>Hydroidolina</taxon>
        <taxon>Leptothecata</taxon>
        <taxon>Obeliida</taxon>
        <taxon>Clytiidae</taxon>
        <taxon>Clytia</taxon>
    </lineage>
</organism>
<evidence type="ECO:0000256" key="1">
    <source>
        <dbReference type="ARBA" id="ARBA00004125"/>
    </source>
</evidence>
<dbReference type="Proteomes" id="UP000594262">
    <property type="component" value="Unplaced"/>
</dbReference>
<dbReference type="GO" id="GO:0005886">
    <property type="term" value="C:plasma membrane"/>
    <property type="evidence" value="ECO:0007669"/>
    <property type="project" value="UniProtKB-SubCell"/>
</dbReference>
<evidence type="ECO:0000256" key="7">
    <source>
        <dbReference type="ARBA" id="ARBA00022741"/>
    </source>
</evidence>
<evidence type="ECO:0000256" key="11">
    <source>
        <dbReference type="ARBA" id="ARBA00023136"/>
    </source>
</evidence>
<dbReference type="InterPro" id="IPR002048">
    <property type="entry name" value="EF_hand_dom"/>
</dbReference>
<dbReference type="PROSITE" id="PS51718">
    <property type="entry name" value="G_DYNAMIN_2"/>
    <property type="match status" value="1"/>
</dbReference>
<protein>
    <submittedName>
        <fullName evidence="17">Uncharacterized protein</fullName>
    </submittedName>
</protein>
<comment type="subcellular location">
    <subcellularLocation>
        <location evidence="2">Cell membrane</location>
        <topology evidence="2">Peripheral membrane protein</topology>
        <orientation evidence="2">Cytoplasmic side</orientation>
    </subcellularLocation>
    <subcellularLocation>
        <location evidence="1">Endosome membrane</location>
        <topology evidence="1">Peripheral membrane protein</topology>
        <orientation evidence="1">Cytoplasmic side</orientation>
    </subcellularLocation>
</comment>
<dbReference type="Pfam" id="PF18150">
    <property type="entry name" value="DUF5600"/>
    <property type="match status" value="1"/>
</dbReference>
<evidence type="ECO:0000256" key="12">
    <source>
        <dbReference type="ARBA" id="ARBA00023223"/>
    </source>
</evidence>
<evidence type="ECO:0000256" key="5">
    <source>
        <dbReference type="ARBA" id="ARBA00022553"/>
    </source>
</evidence>
<keyword evidence="4" id="KW-1003">Cell membrane</keyword>
<dbReference type="AlphaFoldDB" id="A0A7M6DQW1"/>
<evidence type="ECO:0000313" key="17">
    <source>
        <dbReference type="EnsemblMetazoa" id="CLYHEMP023452.1"/>
    </source>
</evidence>
<name>A0A7M6DQW1_9CNID</name>
<dbReference type="InterPro" id="IPR030381">
    <property type="entry name" value="G_DYNAMIN_dom"/>
</dbReference>
<dbReference type="SUPFAM" id="SSF47473">
    <property type="entry name" value="EF-hand"/>
    <property type="match status" value="1"/>
</dbReference>
<dbReference type="PROSITE" id="PS00018">
    <property type="entry name" value="EF_HAND_1"/>
    <property type="match status" value="1"/>
</dbReference>
<dbReference type="GO" id="GO:0005524">
    <property type="term" value="F:ATP binding"/>
    <property type="evidence" value="ECO:0007669"/>
    <property type="project" value="UniProtKB-KW"/>
</dbReference>
<dbReference type="Gene3D" id="3.40.50.300">
    <property type="entry name" value="P-loop containing nucleotide triphosphate hydrolases"/>
    <property type="match status" value="1"/>
</dbReference>
<keyword evidence="12" id="KW-0455">Luminescence</keyword>
<evidence type="ECO:0000313" key="18">
    <source>
        <dbReference type="Proteomes" id="UP000594262"/>
    </source>
</evidence>
<comment type="similarity">
    <text evidence="3">Belongs to the aequorin family.</text>
</comment>
<dbReference type="PANTHER" id="PTHR11216">
    <property type="entry name" value="EH DOMAIN"/>
    <property type="match status" value="1"/>
</dbReference>
<dbReference type="InterPro" id="IPR018247">
    <property type="entry name" value="EF_Hand_1_Ca_BS"/>
</dbReference>
<dbReference type="InterPro" id="IPR011992">
    <property type="entry name" value="EF-hand-dom_pair"/>
</dbReference>
<evidence type="ECO:0000256" key="6">
    <source>
        <dbReference type="ARBA" id="ARBA00022723"/>
    </source>
</evidence>
<keyword evidence="9" id="KW-0106">Calcium</keyword>
<dbReference type="CDD" id="cd09913">
    <property type="entry name" value="EHD"/>
    <property type="match status" value="1"/>
</dbReference>
<dbReference type="InterPro" id="IPR000261">
    <property type="entry name" value="EH_dom"/>
</dbReference>
<dbReference type="PROSITE" id="PS50222">
    <property type="entry name" value="EF_HAND_2"/>
    <property type="match status" value="1"/>
</dbReference>
<sequence>MSRWGKKQKLPEVFNSVAEGLQKLYKEKLLPLEEAYKFHEFHSPKLEDSDFFAKPMVLLVGQYSTGKTTFIKYLLEQDFPGIRVGPEPTTDTFTCVMHGNHDRVVPGNALVVDSSKSFRSLSAFGNAFLNRFACSETANPVLETITLVDSPGILSGEKQSINRGYDFTGVLEWFAERVDRIILLFDAHKLDISDEFRRGIEALHGFDDKIRIVLNKADMISTQQLMRVYGAMMWSLGKVINTPEVTRVYVGSFWDQPLKMDDNRKLFELEETDLFADLQGLPKNAALRKLNDLIRRARLAKVHAYIMTALKDDMPSVFGKDKKKAELIKNLGDTFRRIQMQHEISPGDFPNLQRMQENLQYHDFSKFAPLKPKLIEKVDQMLNTDIARLMAMLPQEFTDREDEQTVKGGVFASAQGDFNPFAEGAAEGFNLGAGSSAWVVESTNSKEKYDRMFLDLGPVDGKLSGASAKKEMVKSKLPKNALAKIWTLSDIDKDGQLDEEEFALAMYLIDTKLGGSDDIPTVLPEHLVPPGKRKLLFGN</sequence>
<dbReference type="PANTHER" id="PTHR11216:SF31">
    <property type="entry name" value="AT21416P"/>
    <property type="match status" value="1"/>
</dbReference>
<dbReference type="Pfam" id="PF16880">
    <property type="entry name" value="EHD_N"/>
    <property type="match status" value="1"/>
</dbReference>
<dbReference type="GO" id="GO:0005509">
    <property type="term" value="F:calcium ion binding"/>
    <property type="evidence" value="ECO:0007669"/>
    <property type="project" value="InterPro"/>
</dbReference>
<dbReference type="GO" id="GO:0006897">
    <property type="term" value="P:endocytosis"/>
    <property type="evidence" value="ECO:0007669"/>
    <property type="project" value="TreeGrafter"/>
</dbReference>
<dbReference type="RefSeq" id="XP_066914662.1">
    <property type="nucleotide sequence ID" value="XM_067058561.1"/>
</dbReference>